<evidence type="ECO:0000256" key="4">
    <source>
        <dbReference type="PROSITE-ProRule" id="PRU00335"/>
    </source>
</evidence>
<dbReference type="InterPro" id="IPR009057">
    <property type="entry name" value="Homeodomain-like_sf"/>
</dbReference>
<evidence type="ECO:0000256" key="1">
    <source>
        <dbReference type="ARBA" id="ARBA00023015"/>
    </source>
</evidence>
<evidence type="ECO:0000256" key="2">
    <source>
        <dbReference type="ARBA" id="ARBA00023125"/>
    </source>
</evidence>
<feature type="domain" description="HTH tetR-type" evidence="5">
    <location>
        <begin position="10"/>
        <end position="70"/>
    </location>
</feature>
<evidence type="ECO:0000259" key="5">
    <source>
        <dbReference type="PROSITE" id="PS50977"/>
    </source>
</evidence>
<name>A0A511XBT1_9PROT</name>
<dbReference type="PROSITE" id="PS50977">
    <property type="entry name" value="HTH_TETR_2"/>
    <property type="match status" value="1"/>
</dbReference>
<dbReference type="PANTHER" id="PTHR30055:SF234">
    <property type="entry name" value="HTH-TYPE TRANSCRIPTIONAL REGULATOR BETI"/>
    <property type="match status" value="1"/>
</dbReference>
<dbReference type="AlphaFoldDB" id="A0A511XBT1"/>
<dbReference type="GO" id="GO:0003700">
    <property type="term" value="F:DNA-binding transcription factor activity"/>
    <property type="evidence" value="ECO:0007669"/>
    <property type="project" value="TreeGrafter"/>
</dbReference>
<proteinExistence type="predicted"/>
<dbReference type="InterPro" id="IPR050109">
    <property type="entry name" value="HTH-type_TetR-like_transc_reg"/>
</dbReference>
<accession>A0A511XBT1</accession>
<organism evidence="6 7">
    <name type="scientific">Acetobacter nitrogenifigens DSM 23921 = NBRC 105050</name>
    <dbReference type="NCBI Taxonomy" id="1120919"/>
    <lineage>
        <taxon>Bacteria</taxon>
        <taxon>Pseudomonadati</taxon>
        <taxon>Pseudomonadota</taxon>
        <taxon>Alphaproteobacteria</taxon>
        <taxon>Acetobacterales</taxon>
        <taxon>Acetobacteraceae</taxon>
        <taxon>Acetobacter</taxon>
    </lineage>
</organism>
<keyword evidence="2 4" id="KW-0238">DNA-binding</keyword>
<dbReference type="Pfam" id="PF00440">
    <property type="entry name" value="TetR_N"/>
    <property type="match status" value="1"/>
</dbReference>
<comment type="caution">
    <text evidence="6">The sequence shown here is derived from an EMBL/GenBank/DDBJ whole genome shotgun (WGS) entry which is preliminary data.</text>
</comment>
<keyword evidence="1" id="KW-0805">Transcription regulation</keyword>
<dbReference type="EMBL" id="BJYF01000018">
    <property type="protein sequence ID" value="GEN60433.1"/>
    <property type="molecule type" value="Genomic_DNA"/>
</dbReference>
<gene>
    <name evidence="6" type="ORF">ANI02nite_23170</name>
</gene>
<dbReference type="InterPro" id="IPR001647">
    <property type="entry name" value="HTH_TetR"/>
</dbReference>
<keyword evidence="7" id="KW-1185">Reference proteome</keyword>
<evidence type="ECO:0000313" key="6">
    <source>
        <dbReference type="EMBL" id="GEN60433.1"/>
    </source>
</evidence>
<sequence length="193" mass="21867">MPKRDDAHMLAQRERILRSVIECIAQKGVDRTSISDICRRAGMSTGALYVHFANKDEIIAEALRYGSPLEDAFPARWLDIVALLSSVENQMGFDILTVVRSRLHLHAESVHPGTLHDTLRPILQNTMEIFTARLQQLSDRNEIRLRMTAEQTARSILAFLDGMFWITLATDQPLDALRPQLKEGIDCFVEPLS</sequence>
<protein>
    <recommendedName>
        <fullName evidence="5">HTH tetR-type domain-containing protein</fullName>
    </recommendedName>
</protein>
<feature type="DNA-binding region" description="H-T-H motif" evidence="4">
    <location>
        <begin position="33"/>
        <end position="52"/>
    </location>
</feature>
<evidence type="ECO:0000313" key="7">
    <source>
        <dbReference type="Proteomes" id="UP000321635"/>
    </source>
</evidence>
<dbReference type="PANTHER" id="PTHR30055">
    <property type="entry name" value="HTH-TYPE TRANSCRIPTIONAL REGULATOR RUTR"/>
    <property type="match status" value="1"/>
</dbReference>
<dbReference type="STRING" id="1120919.GCA_000429165_02405"/>
<dbReference type="Gene3D" id="1.10.357.10">
    <property type="entry name" value="Tetracycline Repressor, domain 2"/>
    <property type="match status" value="1"/>
</dbReference>
<keyword evidence="3" id="KW-0804">Transcription</keyword>
<dbReference type="SUPFAM" id="SSF46689">
    <property type="entry name" value="Homeodomain-like"/>
    <property type="match status" value="1"/>
</dbReference>
<reference evidence="6 7" key="1">
    <citation type="submission" date="2019-07" db="EMBL/GenBank/DDBJ databases">
        <title>Whole genome shotgun sequence of Acetobacter nitrogenifigens NBRC 105050.</title>
        <authorList>
            <person name="Hosoyama A."/>
            <person name="Uohara A."/>
            <person name="Ohji S."/>
            <person name="Ichikawa N."/>
        </authorList>
    </citation>
    <scope>NUCLEOTIDE SEQUENCE [LARGE SCALE GENOMIC DNA]</scope>
    <source>
        <strain evidence="6 7">NBRC 105050</strain>
    </source>
</reference>
<dbReference type="InterPro" id="IPR036271">
    <property type="entry name" value="Tet_transcr_reg_TetR-rel_C_sf"/>
</dbReference>
<dbReference type="SUPFAM" id="SSF48498">
    <property type="entry name" value="Tetracyclin repressor-like, C-terminal domain"/>
    <property type="match status" value="1"/>
</dbReference>
<dbReference type="GO" id="GO:0000976">
    <property type="term" value="F:transcription cis-regulatory region binding"/>
    <property type="evidence" value="ECO:0007669"/>
    <property type="project" value="TreeGrafter"/>
</dbReference>
<dbReference type="RefSeq" id="WP_026398093.1">
    <property type="nucleotide sequence ID" value="NZ_AUBI01000009.1"/>
</dbReference>
<evidence type="ECO:0000256" key="3">
    <source>
        <dbReference type="ARBA" id="ARBA00023163"/>
    </source>
</evidence>
<dbReference type="PRINTS" id="PR00455">
    <property type="entry name" value="HTHTETR"/>
</dbReference>
<dbReference type="Proteomes" id="UP000321635">
    <property type="component" value="Unassembled WGS sequence"/>
</dbReference>